<dbReference type="AlphaFoldDB" id="A0A5N6RAC7"/>
<protein>
    <submittedName>
        <fullName evidence="1">Uncharacterized protein</fullName>
    </submittedName>
</protein>
<gene>
    <name evidence="1" type="ORF">FH972_014447</name>
</gene>
<dbReference type="PANTHER" id="PTHR32411:SF43">
    <property type="entry name" value="CYSTEINE-RICH REPEAT SECRETORY PROTEIN 38"/>
    <property type="match status" value="1"/>
</dbReference>
<dbReference type="InterPro" id="IPR038408">
    <property type="entry name" value="GNK2_sf"/>
</dbReference>
<accession>A0A5N6RAC7</accession>
<sequence length="110" mass="12418">MSYLSYKTPPTGFNYTSTGESQYQVHGLALCRGDYSNASFFGKNDIQNMFYAWSNQNASDPSSFNAKARKLLRELAKQASESPKMYKSGRQRIGEGRTIYGLARYNVFNA</sequence>
<name>A0A5N6RAC7_9ROSI</name>
<dbReference type="Proteomes" id="UP000327013">
    <property type="component" value="Chromosome 6"/>
</dbReference>
<proteinExistence type="predicted"/>
<dbReference type="InterPro" id="IPR050581">
    <property type="entry name" value="CRR_secretory_protein"/>
</dbReference>
<organism evidence="1 2">
    <name type="scientific">Carpinus fangiana</name>
    <dbReference type="NCBI Taxonomy" id="176857"/>
    <lineage>
        <taxon>Eukaryota</taxon>
        <taxon>Viridiplantae</taxon>
        <taxon>Streptophyta</taxon>
        <taxon>Embryophyta</taxon>
        <taxon>Tracheophyta</taxon>
        <taxon>Spermatophyta</taxon>
        <taxon>Magnoliopsida</taxon>
        <taxon>eudicotyledons</taxon>
        <taxon>Gunneridae</taxon>
        <taxon>Pentapetalae</taxon>
        <taxon>rosids</taxon>
        <taxon>fabids</taxon>
        <taxon>Fagales</taxon>
        <taxon>Betulaceae</taxon>
        <taxon>Carpinus</taxon>
    </lineage>
</organism>
<dbReference type="Gene3D" id="3.30.430.20">
    <property type="entry name" value="Gnk2 domain, C-X8-C-X2-C motif"/>
    <property type="match status" value="1"/>
</dbReference>
<dbReference type="EMBL" id="CM017326">
    <property type="protein sequence ID" value="KAE8075759.1"/>
    <property type="molecule type" value="Genomic_DNA"/>
</dbReference>
<keyword evidence="2" id="KW-1185">Reference proteome</keyword>
<evidence type="ECO:0000313" key="1">
    <source>
        <dbReference type="EMBL" id="KAE8075759.1"/>
    </source>
</evidence>
<evidence type="ECO:0000313" key="2">
    <source>
        <dbReference type="Proteomes" id="UP000327013"/>
    </source>
</evidence>
<reference evidence="1 2" key="1">
    <citation type="submission" date="2019-06" db="EMBL/GenBank/DDBJ databases">
        <title>A chromosomal-level reference genome of Carpinus fangiana (Coryloideae, Betulaceae).</title>
        <authorList>
            <person name="Yang X."/>
            <person name="Wang Z."/>
            <person name="Zhang L."/>
            <person name="Hao G."/>
            <person name="Liu J."/>
            <person name="Yang Y."/>
        </authorList>
    </citation>
    <scope>NUCLEOTIDE SEQUENCE [LARGE SCALE GENOMIC DNA]</scope>
    <source>
        <strain evidence="1">Cfa_2016G</strain>
        <tissue evidence="1">Leaf</tissue>
    </source>
</reference>
<dbReference type="PANTHER" id="PTHR32411">
    <property type="entry name" value="CYSTEINE-RICH REPEAT SECRETORY PROTEIN 38-RELATED"/>
    <property type="match status" value="1"/>
</dbReference>